<protein>
    <submittedName>
        <fullName evidence="1">Uncharacterized protein</fullName>
    </submittedName>
</protein>
<dbReference type="Proteomes" id="UP000315947">
    <property type="component" value="Chromosome"/>
</dbReference>
<reference evidence="1 2" key="1">
    <citation type="submission" date="2019-07" db="EMBL/GenBank/DDBJ databases">
        <title>Shewanella sp. YLB-06 whole genomic sequence.</title>
        <authorList>
            <person name="Yu L."/>
        </authorList>
    </citation>
    <scope>NUCLEOTIDE SEQUENCE [LARGE SCALE GENOMIC DNA]</scope>
    <source>
        <strain evidence="1 2">YLB-06</strain>
    </source>
</reference>
<evidence type="ECO:0000313" key="2">
    <source>
        <dbReference type="Proteomes" id="UP000315947"/>
    </source>
</evidence>
<keyword evidence="2" id="KW-1185">Reference proteome</keyword>
<dbReference type="RefSeq" id="WP_144047748.1">
    <property type="nucleotide sequence ID" value="NZ_CP041614.1"/>
</dbReference>
<evidence type="ECO:0000313" key="1">
    <source>
        <dbReference type="EMBL" id="QDO85407.1"/>
    </source>
</evidence>
<sequence length="245" mass="27573">MNTIQTLQRASSTMTVGATPNLNQSIDVCKVRNIHTDLEKNGHSQLRRTLDAYGIDDNRNTLSHLNQDKYNVFVKKDKSGTLELSHGAYISKVGVDEYGAFRWLNPRGLKKYQTNDLAQVTLSMENLKQLQATYKDENTTEFLVNLLRGDSAESLDNVYTSLYKKQPDVFHYSGSLNQGNGFLIYPNIPYMSETYTNGHHKDLADRREGVQLTAWAVHPALPLSLIQEITDDHPIGKPSVTQGKS</sequence>
<accession>A0ABX5X244</accession>
<organism evidence="1 2">
    <name type="scientific">Shewanella psychropiezotolerans</name>
    <dbReference type="NCBI Taxonomy" id="2593655"/>
    <lineage>
        <taxon>Bacteria</taxon>
        <taxon>Pseudomonadati</taxon>
        <taxon>Pseudomonadota</taxon>
        <taxon>Gammaproteobacteria</taxon>
        <taxon>Alteromonadales</taxon>
        <taxon>Shewanellaceae</taxon>
        <taxon>Shewanella</taxon>
    </lineage>
</organism>
<dbReference type="EMBL" id="CP041614">
    <property type="protein sequence ID" value="QDO85407.1"/>
    <property type="molecule type" value="Genomic_DNA"/>
</dbReference>
<proteinExistence type="predicted"/>
<name>A0ABX5X244_9GAMM</name>
<gene>
    <name evidence="1" type="ORF">FM037_21845</name>
</gene>